<dbReference type="Proteomes" id="UP000054282">
    <property type="component" value="Unassembled WGS sequence"/>
</dbReference>
<reference evidence="3" key="2">
    <citation type="submission" date="2006-09" db="EMBL/GenBank/DDBJ databases">
        <title>The genome sequence of Plasmodium falciparum Dd2.</title>
        <authorList>
            <consortium name="The Broad Institute Genome Sequencing Platform"/>
            <person name="Birren B."/>
            <person name="Lander E."/>
            <person name="Galagan J."/>
            <person name="Nusbaum C."/>
            <person name="Devon K."/>
            <person name="Henn M."/>
            <person name="Jaffe D."/>
            <person name="Butler J."/>
            <person name="Alvarez P."/>
            <person name="Gnerre S."/>
            <person name="Grabherr M."/>
            <person name="Kleber M."/>
            <person name="Mauceli E."/>
            <person name="Brockman W."/>
            <person name="MacCallum I.A."/>
            <person name="Rounsley S."/>
            <person name="Young S."/>
            <person name="LaButti K."/>
            <person name="Pushparaj V."/>
            <person name="DeCaprio D."/>
            <person name="Crawford M."/>
            <person name="Koehrsen M."/>
            <person name="Engels R."/>
            <person name="Montgomery P."/>
            <person name="Pearson M."/>
            <person name="Howarth C."/>
            <person name="Larson L."/>
            <person name="Luoma S."/>
            <person name="White J."/>
            <person name="Kodira C."/>
            <person name="Zeng Q."/>
            <person name="O'Leary S."/>
            <person name="Yandava C."/>
            <person name="Alvarado L."/>
            <person name="Wirth D."/>
            <person name="Volkman S."/>
            <person name="Hartl D."/>
        </authorList>
    </citation>
    <scope>NUCLEOTIDE SEQUENCE [LARGE SCALE GENOMIC DNA]</scope>
</reference>
<sequence length="102" mass="11893">MAAHFKKVNLVKFGDNREKTLGKHEHHEDHLKGKFGDNREKTLGKHEHHEEYVKGKFVDNREKTLCNPPKMITQNRSPHLNVIFNTNEFKKGQSKTTLFASL</sequence>
<evidence type="ECO:0000256" key="1">
    <source>
        <dbReference type="SAM" id="MobiDB-lite"/>
    </source>
</evidence>
<evidence type="ECO:0000313" key="3">
    <source>
        <dbReference type="Proteomes" id="UP000054282"/>
    </source>
</evidence>
<organism evidence="2 3">
    <name type="scientific">Plasmodium falciparum (isolate Dd2)</name>
    <dbReference type="NCBI Taxonomy" id="57267"/>
    <lineage>
        <taxon>Eukaryota</taxon>
        <taxon>Sar</taxon>
        <taxon>Alveolata</taxon>
        <taxon>Apicomplexa</taxon>
        <taxon>Aconoidasida</taxon>
        <taxon>Haemosporida</taxon>
        <taxon>Plasmodiidae</taxon>
        <taxon>Plasmodium</taxon>
        <taxon>Plasmodium (Laverania)</taxon>
    </lineage>
</organism>
<proteinExistence type="predicted"/>
<dbReference type="AlphaFoldDB" id="A0A0L7M9S1"/>
<name>A0A0L7M9S1_PLAF4</name>
<reference evidence="3" key="1">
    <citation type="submission" date="2006-09" db="EMBL/GenBank/DDBJ databases">
        <title>Annotation of Plasmodium falciparum Dd2.</title>
        <authorList>
            <consortium name="The Broad Institute Genome Sequencing Platform"/>
            <person name="Volkman S.K."/>
            <person name="Neafsey D.E."/>
            <person name="Dash A.P."/>
            <person name="Chitnis C.E."/>
            <person name="Hartl D.L."/>
            <person name="Young S.K."/>
            <person name="Zeng Q."/>
            <person name="Koehrsen M."/>
            <person name="Alvarado L."/>
            <person name="Berlin A."/>
            <person name="Borenstein D."/>
            <person name="Chapman S.B."/>
            <person name="Chen Z."/>
            <person name="Engels R."/>
            <person name="Freedman E."/>
            <person name="Gellesch M."/>
            <person name="Goldberg J."/>
            <person name="Griggs A."/>
            <person name="Gujja S."/>
            <person name="Heilman E.R."/>
            <person name="Heiman D.I."/>
            <person name="Howarth C."/>
            <person name="Jen D."/>
            <person name="Larson L."/>
            <person name="Mehta T."/>
            <person name="Neiman D."/>
            <person name="Park D."/>
            <person name="Pearson M."/>
            <person name="Roberts A."/>
            <person name="Saif S."/>
            <person name="Shea T."/>
            <person name="Shenoy N."/>
            <person name="Sisk P."/>
            <person name="Stolte C."/>
            <person name="Sykes S."/>
            <person name="Walk T."/>
            <person name="White J."/>
            <person name="Yandava C."/>
            <person name="Haas B."/>
            <person name="Henn M.R."/>
            <person name="Nusbaum C."/>
            <person name="Birren B."/>
        </authorList>
    </citation>
    <scope>NUCLEOTIDE SEQUENCE [LARGE SCALE GENOMIC DNA]</scope>
</reference>
<feature type="non-terminal residue" evidence="2">
    <location>
        <position position="102"/>
    </location>
</feature>
<accession>A0A0L7M9S1</accession>
<dbReference type="EMBL" id="GG702684">
    <property type="protein sequence ID" value="KOB89571.1"/>
    <property type="molecule type" value="Genomic_DNA"/>
</dbReference>
<protein>
    <submittedName>
        <fullName evidence="2">Uncharacterized protein</fullName>
    </submittedName>
</protein>
<feature type="region of interest" description="Disordered" evidence="1">
    <location>
        <begin position="19"/>
        <end position="49"/>
    </location>
</feature>
<dbReference type="KEGG" id="pfd:PFDG_05120"/>
<evidence type="ECO:0000313" key="2">
    <source>
        <dbReference type="EMBL" id="KOB89571.1"/>
    </source>
</evidence>
<gene>
    <name evidence="2" type="ORF">PFDG_05120</name>
</gene>